<evidence type="ECO:0000313" key="2">
    <source>
        <dbReference type="EMBL" id="KAG5462715.1"/>
    </source>
</evidence>
<evidence type="ECO:0000313" key="3">
    <source>
        <dbReference type="Proteomes" id="UP000673691"/>
    </source>
</evidence>
<feature type="region of interest" description="Disordered" evidence="1">
    <location>
        <begin position="75"/>
        <end position="141"/>
    </location>
</feature>
<feature type="region of interest" description="Disordered" evidence="1">
    <location>
        <begin position="1"/>
        <end position="32"/>
    </location>
</feature>
<protein>
    <submittedName>
        <fullName evidence="2">Uncharacterized protein</fullName>
    </submittedName>
</protein>
<sequence length="141" mass="15559">MCPESRQTGQQRCQKKKKKNNRKKKRVGSTHVVRSFRRLETLAVVKKSDGICRFSLTGTVRVHQFFEENTGVAAETSGRWTNGAGGLSEQSQRCPAQSKSTQFSYAPASFSPPGQQGPSPPSPPFPPFSPLPPFPDLARRV</sequence>
<feature type="compositionally biased region" description="Polar residues" evidence="1">
    <location>
        <begin position="88"/>
        <end position="104"/>
    </location>
</feature>
<gene>
    <name evidence="2" type="ORF">BJ554DRAFT_3905</name>
</gene>
<feature type="compositionally biased region" description="Basic residues" evidence="1">
    <location>
        <begin position="13"/>
        <end position="28"/>
    </location>
</feature>
<reference evidence="2 3" key="1">
    <citation type="journal article" name="Sci. Rep.">
        <title>Genome-scale phylogenetic analyses confirm Olpidium as the closest living zoosporic fungus to the non-flagellated, terrestrial fungi.</title>
        <authorList>
            <person name="Chang Y."/>
            <person name="Rochon D."/>
            <person name="Sekimoto S."/>
            <person name="Wang Y."/>
            <person name="Chovatia M."/>
            <person name="Sandor L."/>
            <person name="Salamov A."/>
            <person name="Grigoriev I.V."/>
            <person name="Stajich J.E."/>
            <person name="Spatafora J.W."/>
        </authorList>
    </citation>
    <scope>NUCLEOTIDE SEQUENCE [LARGE SCALE GENOMIC DNA]</scope>
    <source>
        <strain evidence="2">S191</strain>
    </source>
</reference>
<evidence type="ECO:0000256" key="1">
    <source>
        <dbReference type="SAM" id="MobiDB-lite"/>
    </source>
</evidence>
<organism evidence="2 3">
    <name type="scientific">Olpidium bornovanus</name>
    <dbReference type="NCBI Taxonomy" id="278681"/>
    <lineage>
        <taxon>Eukaryota</taxon>
        <taxon>Fungi</taxon>
        <taxon>Fungi incertae sedis</taxon>
        <taxon>Olpidiomycota</taxon>
        <taxon>Olpidiomycotina</taxon>
        <taxon>Olpidiomycetes</taxon>
        <taxon>Olpidiales</taxon>
        <taxon>Olpidiaceae</taxon>
        <taxon>Olpidium</taxon>
    </lineage>
</organism>
<dbReference type="AlphaFoldDB" id="A0A8H8A0H8"/>
<dbReference type="Proteomes" id="UP000673691">
    <property type="component" value="Unassembled WGS sequence"/>
</dbReference>
<proteinExistence type="predicted"/>
<keyword evidence="3" id="KW-1185">Reference proteome</keyword>
<comment type="caution">
    <text evidence="2">The sequence shown here is derived from an EMBL/GenBank/DDBJ whole genome shotgun (WGS) entry which is preliminary data.</text>
</comment>
<feature type="compositionally biased region" description="Pro residues" evidence="1">
    <location>
        <begin position="118"/>
        <end position="135"/>
    </location>
</feature>
<dbReference type="EMBL" id="JAEFCI010001728">
    <property type="protein sequence ID" value="KAG5462715.1"/>
    <property type="molecule type" value="Genomic_DNA"/>
</dbReference>
<feature type="compositionally biased region" description="Polar residues" evidence="1">
    <location>
        <begin position="1"/>
        <end position="12"/>
    </location>
</feature>
<accession>A0A8H8A0H8</accession>
<name>A0A8H8A0H8_9FUNG</name>